<dbReference type="EMBL" id="LHQQ01000050">
    <property type="protein sequence ID" value="KOS45053.1"/>
    <property type="molecule type" value="Genomic_DNA"/>
</dbReference>
<organism evidence="1 2">
    <name type="scientific">Penicillium nordicum</name>
    <dbReference type="NCBI Taxonomy" id="229535"/>
    <lineage>
        <taxon>Eukaryota</taxon>
        <taxon>Fungi</taxon>
        <taxon>Dikarya</taxon>
        <taxon>Ascomycota</taxon>
        <taxon>Pezizomycotina</taxon>
        <taxon>Eurotiomycetes</taxon>
        <taxon>Eurotiomycetidae</taxon>
        <taxon>Eurotiales</taxon>
        <taxon>Aspergillaceae</taxon>
        <taxon>Penicillium</taxon>
    </lineage>
</organism>
<proteinExistence type="predicted"/>
<evidence type="ECO:0000313" key="2">
    <source>
        <dbReference type="Proteomes" id="UP000037696"/>
    </source>
</evidence>
<dbReference type="Proteomes" id="UP000037696">
    <property type="component" value="Unassembled WGS sequence"/>
</dbReference>
<comment type="caution">
    <text evidence="1">The sequence shown here is derived from an EMBL/GenBank/DDBJ whole genome shotgun (WGS) entry which is preliminary data.</text>
</comment>
<name>A0A0N0RZ98_9EURO</name>
<accession>A0A0N0RZ98</accession>
<evidence type="ECO:0000313" key="1">
    <source>
        <dbReference type="EMBL" id="KOS45053.1"/>
    </source>
</evidence>
<reference evidence="1 2" key="1">
    <citation type="submission" date="2015-08" db="EMBL/GenBank/DDBJ databases">
        <title>Genome sequencing of Penicillium nordicum.</title>
        <authorList>
            <person name="Nguyen H.D."/>
            <person name="Seifert K.A."/>
        </authorList>
    </citation>
    <scope>NUCLEOTIDE SEQUENCE [LARGE SCALE GENOMIC DNA]</scope>
    <source>
        <strain evidence="1 2">DAOMC 185683</strain>
    </source>
</reference>
<sequence length="76" mass="8725">MGTTLGDKEFKKSLEESEGVNWRSSQSTTTYVRATEYAIRHITLSLVITSPSGSLLFYLYNIHFIDSIQIQFRFSL</sequence>
<dbReference type="AlphaFoldDB" id="A0A0N0RZ98"/>
<keyword evidence="2" id="KW-1185">Reference proteome</keyword>
<gene>
    <name evidence="1" type="ORF">ACN38_g4000</name>
</gene>
<protein>
    <submittedName>
        <fullName evidence="1">Uncharacterized protein</fullName>
    </submittedName>
</protein>